<feature type="non-terminal residue" evidence="1">
    <location>
        <position position="1"/>
    </location>
</feature>
<evidence type="ECO:0000313" key="2">
    <source>
        <dbReference type="Proteomes" id="UP000078492"/>
    </source>
</evidence>
<evidence type="ECO:0000313" key="1">
    <source>
        <dbReference type="EMBL" id="KYN19347.1"/>
    </source>
</evidence>
<dbReference type="Proteomes" id="UP000078492">
    <property type="component" value="Unassembled WGS sequence"/>
</dbReference>
<accession>A0A151J718</accession>
<reference evidence="1 2" key="1">
    <citation type="submission" date="2015-09" db="EMBL/GenBank/DDBJ databases">
        <title>Trachymyrmex cornetzi WGS genome.</title>
        <authorList>
            <person name="Nygaard S."/>
            <person name="Hu H."/>
            <person name="Boomsma J."/>
            <person name="Zhang G."/>
        </authorList>
    </citation>
    <scope>NUCLEOTIDE SEQUENCE [LARGE SCALE GENOMIC DNA]</scope>
    <source>
        <strain evidence="1">Tcor2-1</strain>
        <tissue evidence="1">Whole body</tissue>
    </source>
</reference>
<sequence>YKKWLQECKTMIEDNERSKQVLVALSINELQKKGKKNYRKKRYWEHPIFKERYNHGFYHEIFPVITLEETRFRNYFRMTPTQFEDLLSLVAPFITKQTVIREPISAAEQLYLTLKFLASGDSMSSISYHYLIGLTTTLSKRHVTSFGLAYKRRYFLLISDLADPLFRSSDCIILGGSRLPTVLIVHTTHINWCLVIFHCLANEIILFLNWPICDTCVQYAMCAIGALPLFSYMYHATI</sequence>
<gene>
    <name evidence="1" type="ORF">ALC57_08320</name>
</gene>
<organism evidence="1 2">
    <name type="scientific">Trachymyrmex cornetzi</name>
    <dbReference type="NCBI Taxonomy" id="471704"/>
    <lineage>
        <taxon>Eukaryota</taxon>
        <taxon>Metazoa</taxon>
        <taxon>Ecdysozoa</taxon>
        <taxon>Arthropoda</taxon>
        <taxon>Hexapoda</taxon>
        <taxon>Insecta</taxon>
        <taxon>Pterygota</taxon>
        <taxon>Neoptera</taxon>
        <taxon>Endopterygota</taxon>
        <taxon>Hymenoptera</taxon>
        <taxon>Apocrita</taxon>
        <taxon>Aculeata</taxon>
        <taxon>Formicoidea</taxon>
        <taxon>Formicidae</taxon>
        <taxon>Myrmicinae</taxon>
        <taxon>Trachymyrmex</taxon>
    </lineage>
</organism>
<evidence type="ECO:0008006" key="3">
    <source>
        <dbReference type="Google" id="ProtNLM"/>
    </source>
</evidence>
<dbReference type="STRING" id="471704.A0A151J718"/>
<keyword evidence="2" id="KW-1185">Reference proteome</keyword>
<name>A0A151J718_9HYME</name>
<dbReference type="AlphaFoldDB" id="A0A151J718"/>
<proteinExistence type="predicted"/>
<dbReference type="EMBL" id="KQ979748">
    <property type="protein sequence ID" value="KYN19347.1"/>
    <property type="molecule type" value="Genomic_DNA"/>
</dbReference>
<protein>
    <recommendedName>
        <fullName evidence="3">Nuclease HARBI1</fullName>
    </recommendedName>
</protein>